<sequence>MEVLVCMLLQQKNKCPTGPVENPVLCFPTHVYKDVPDPLHAKTAVKEVENFKEVSESYPSSSIQKHLDSDVVTTVFRCYQMTYIREMAIKVSKTEMFSSAARWERLLQELTFLRQAGRKTSRPSISAPQQDLVVGCVLRNLQKKTVASGRVNFNAPPSDERYEILIVELINTNMELCWRWMTWRYISR</sequence>
<reference evidence="1 2" key="1">
    <citation type="journal article" date="2018" name="Science">
        <title>The opium poppy genome and morphinan production.</title>
        <authorList>
            <person name="Guo L."/>
            <person name="Winzer T."/>
            <person name="Yang X."/>
            <person name="Li Y."/>
            <person name="Ning Z."/>
            <person name="He Z."/>
            <person name="Teodor R."/>
            <person name="Lu Y."/>
            <person name="Bowser T.A."/>
            <person name="Graham I.A."/>
            <person name="Ye K."/>
        </authorList>
    </citation>
    <scope>NUCLEOTIDE SEQUENCE [LARGE SCALE GENOMIC DNA]</scope>
    <source>
        <strain evidence="2">cv. HN1</strain>
        <tissue evidence="1">Leaves</tissue>
    </source>
</reference>
<evidence type="ECO:0000313" key="1">
    <source>
        <dbReference type="EMBL" id="RZC46005.1"/>
    </source>
</evidence>
<organism evidence="1 2">
    <name type="scientific">Papaver somniferum</name>
    <name type="common">Opium poppy</name>
    <dbReference type="NCBI Taxonomy" id="3469"/>
    <lineage>
        <taxon>Eukaryota</taxon>
        <taxon>Viridiplantae</taxon>
        <taxon>Streptophyta</taxon>
        <taxon>Embryophyta</taxon>
        <taxon>Tracheophyta</taxon>
        <taxon>Spermatophyta</taxon>
        <taxon>Magnoliopsida</taxon>
        <taxon>Ranunculales</taxon>
        <taxon>Papaveraceae</taxon>
        <taxon>Papaveroideae</taxon>
        <taxon>Papaver</taxon>
    </lineage>
</organism>
<protein>
    <submittedName>
        <fullName evidence="1">Uncharacterized protein</fullName>
    </submittedName>
</protein>
<dbReference type="AlphaFoldDB" id="A0A4Y7IF19"/>
<gene>
    <name evidence="1" type="ORF">C5167_038943</name>
</gene>
<keyword evidence="2" id="KW-1185">Reference proteome</keyword>
<dbReference type="Gramene" id="RZC46005">
    <property type="protein sequence ID" value="RZC46005"/>
    <property type="gene ID" value="C5167_038943"/>
</dbReference>
<name>A0A4Y7IF19_PAPSO</name>
<dbReference type="EMBL" id="CM010715">
    <property type="protein sequence ID" value="RZC46005.1"/>
    <property type="molecule type" value="Genomic_DNA"/>
</dbReference>
<accession>A0A4Y7IF19</accession>
<dbReference type="Proteomes" id="UP000316621">
    <property type="component" value="Chromosome 1"/>
</dbReference>
<evidence type="ECO:0000313" key="2">
    <source>
        <dbReference type="Proteomes" id="UP000316621"/>
    </source>
</evidence>
<proteinExistence type="predicted"/>